<keyword evidence="2 5" id="KW-0812">Transmembrane</keyword>
<feature type="transmembrane region" description="Helical" evidence="5">
    <location>
        <begin position="312"/>
        <end position="330"/>
    </location>
</feature>
<feature type="transmembrane region" description="Helical" evidence="5">
    <location>
        <begin position="239"/>
        <end position="260"/>
    </location>
</feature>
<evidence type="ECO:0000256" key="2">
    <source>
        <dbReference type="ARBA" id="ARBA00022692"/>
    </source>
</evidence>
<dbReference type="InterPro" id="IPR036259">
    <property type="entry name" value="MFS_trans_sf"/>
</dbReference>
<protein>
    <submittedName>
        <fullName evidence="7">Major facilitator superfamily MFS_1</fullName>
    </submittedName>
</protein>
<dbReference type="Gene3D" id="1.20.1250.20">
    <property type="entry name" value="MFS general substrate transporter like domains"/>
    <property type="match status" value="2"/>
</dbReference>
<name>A1T6Z6_MYCVP</name>
<dbReference type="Proteomes" id="UP000009159">
    <property type="component" value="Chromosome"/>
</dbReference>
<dbReference type="GO" id="GO:0022857">
    <property type="term" value="F:transmembrane transporter activity"/>
    <property type="evidence" value="ECO:0007669"/>
    <property type="project" value="InterPro"/>
</dbReference>
<feature type="transmembrane region" description="Helical" evidence="5">
    <location>
        <begin position="272"/>
        <end position="291"/>
    </location>
</feature>
<keyword evidence="4 5" id="KW-0472">Membrane</keyword>
<dbReference type="HOGENOM" id="CLU_001265_58_1_11"/>
<keyword evidence="8" id="KW-1185">Reference proteome</keyword>
<proteinExistence type="predicted"/>
<evidence type="ECO:0000256" key="5">
    <source>
        <dbReference type="SAM" id="Phobius"/>
    </source>
</evidence>
<feature type="domain" description="Major facilitator superfamily (MFS) profile" evidence="6">
    <location>
        <begin position="34"/>
        <end position="423"/>
    </location>
</feature>
<feature type="transmembrane region" description="Helical" evidence="5">
    <location>
        <begin position="187"/>
        <end position="209"/>
    </location>
</feature>
<evidence type="ECO:0000256" key="4">
    <source>
        <dbReference type="ARBA" id="ARBA00023136"/>
    </source>
</evidence>
<evidence type="ECO:0000313" key="8">
    <source>
        <dbReference type="Proteomes" id="UP000009159"/>
    </source>
</evidence>
<dbReference type="eggNOG" id="COG2271">
    <property type="taxonomic scope" value="Bacteria"/>
</dbReference>
<accession>A1T6Z6</accession>
<evidence type="ECO:0000256" key="3">
    <source>
        <dbReference type="ARBA" id="ARBA00022989"/>
    </source>
</evidence>
<dbReference type="AlphaFoldDB" id="A1T6Z6"/>
<feature type="transmembrane region" description="Helical" evidence="5">
    <location>
        <begin position="99"/>
        <end position="118"/>
    </location>
</feature>
<dbReference type="InterPro" id="IPR052952">
    <property type="entry name" value="MFS-Transporter"/>
</dbReference>
<feature type="transmembrane region" description="Helical" evidence="5">
    <location>
        <begin position="336"/>
        <end position="358"/>
    </location>
</feature>
<dbReference type="GO" id="GO:0005886">
    <property type="term" value="C:plasma membrane"/>
    <property type="evidence" value="ECO:0007669"/>
    <property type="project" value="UniProtKB-SubCell"/>
</dbReference>
<reference evidence="7" key="1">
    <citation type="submission" date="2006-12" db="EMBL/GenBank/DDBJ databases">
        <title>Complete sequence of Mycobacterium vanbaalenii PYR-1.</title>
        <authorList>
            <consortium name="US DOE Joint Genome Institute"/>
            <person name="Copeland A."/>
            <person name="Lucas S."/>
            <person name="Lapidus A."/>
            <person name="Barry K."/>
            <person name="Detter J.C."/>
            <person name="Glavina del Rio T."/>
            <person name="Hammon N."/>
            <person name="Israni S."/>
            <person name="Dalin E."/>
            <person name="Tice H."/>
            <person name="Pitluck S."/>
            <person name="Singan V."/>
            <person name="Schmutz J."/>
            <person name="Larimer F."/>
            <person name="Land M."/>
            <person name="Hauser L."/>
            <person name="Kyrpides N."/>
            <person name="Anderson I.J."/>
            <person name="Miller C."/>
            <person name="Richardson P."/>
        </authorList>
    </citation>
    <scope>NUCLEOTIDE SEQUENCE [LARGE SCALE GENOMIC DNA]</scope>
    <source>
        <strain evidence="7">PYR-1</strain>
    </source>
</reference>
<keyword evidence="3 5" id="KW-1133">Transmembrane helix</keyword>
<dbReference type="PANTHER" id="PTHR23527">
    <property type="entry name" value="BLL3282 PROTEIN"/>
    <property type="match status" value="1"/>
</dbReference>
<feature type="transmembrane region" description="Helical" evidence="5">
    <location>
        <begin position="387"/>
        <end position="412"/>
    </location>
</feature>
<dbReference type="PROSITE" id="PS50850">
    <property type="entry name" value="MFS"/>
    <property type="match status" value="1"/>
</dbReference>
<feature type="transmembrane region" description="Helical" evidence="5">
    <location>
        <begin position="68"/>
        <end position="92"/>
    </location>
</feature>
<dbReference type="SUPFAM" id="SSF103473">
    <property type="entry name" value="MFS general substrate transporter"/>
    <property type="match status" value="1"/>
</dbReference>
<dbReference type="EMBL" id="CP000511">
    <property type="protein sequence ID" value="ABM12946.1"/>
    <property type="molecule type" value="Genomic_DNA"/>
</dbReference>
<dbReference type="InterPro" id="IPR011701">
    <property type="entry name" value="MFS"/>
</dbReference>
<dbReference type="STRING" id="350058.Mvan_2131"/>
<dbReference type="KEGG" id="mva:Mvan_2131"/>
<evidence type="ECO:0000256" key="1">
    <source>
        <dbReference type="ARBA" id="ARBA00004651"/>
    </source>
</evidence>
<dbReference type="Pfam" id="PF07690">
    <property type="entry name" value="MFS_1"/>
    <property type="match status" value="1"/>
</dbReference>
<feature type="transmembrane region" description="Helical" evidence="5">
    <location>
        <begin position="35"/>
        <end position="56"/>
    </location>
</feature>
<organism evidence="7 8">
    <name type="scientific">Mycolicibacterium vanbaalenii (strain DSM 7251 / JCM 13017 / BCRC 16820 / KCTC 9966 / NRRL B-24157 / PYR-1)</name>
    <name type="common">Mycobacterium vanbaalenii</name>
    <dbReference type="NCBI Taxonomy" id="350058"/>
    <lineage>
        <taxon>Bacteria</taxon>
        <taxon>Bacillati</taxon>
        <taxon>Actinomycetota</taxon>
        <taxon>Actinomycetes</taxon>
        <taxon>Mycobacteriales</taxon>
        <taxon>Mycobacteriaceae</taxon>
        <taxon>Mycolicibacterium</taxon>
    </lineage>
</organism>
<evidence type="ECO:0000313" key="7">
    <source>
        <dbReference type="EMBL" id="ABM12946.1"/>
    </source>
</evidence>
<evidence type="ECO:0000259" key="6">
    <source>
        <dbReference type="PROSITE" id="PS50850"/>
    </source>
</evidence>
<dbReference type="InterPro" id="IPR020846">
    <property type="entry name" value="MFS_dom"/>
</dbReference>
<comment type="subcellular location">
    <subcellularLocation>
        <location evidence="1">Cell membrane</location>
        <topology evidence="1">Multi-pass membrane protein</topology>
    </subcellularLocation>
</comment>
<sequence>MSHIMRIWFSIVRRLCNHGAMPATAISSMRRWSMLAIGLLATLCANVFINGVAFLIPTLHDERGLDLAAAGLMSSLPSLGMVVTLIAWGYVVDRVGERVVLTLGSALTAAAAFAAAAADTLLTTGVFLFLGGMAAASSNTASGRLVVGWFDAERRGLVMGIRQTAQPLGVGVGALVIPRLAQAEGVSAALLFPAIVCAAAAVLCAIAVVDPPRPARAEADDTDLANPYRGSPMLWRIHLTSVLLVVPQVMVWTFTLVWLISEHRWSPESAGLLVMTAQILGAAGRIGAGRWSDTFVRRSGDVIASRLRPIRMIAAAAAAAMALLAVTDWLDSPVSIVVMIAASVITVSDNGLAFTLIAEYAGPFWSGRALGTQNTSQLFAQGVAPPLFGGLIAIAGYPVAFAVCALFPLLAIPSVPLTVKPDR</sequence>
<gene>
    <name evidence="7" type="ordered locus">Mvan_2131</name>
</gene>
<dbReference type="PANTHER" id="PTHR23527:SF1">
    <property type="entry name" value="BLL3282 PROTEIN"/>
    <property type="match status" value="1"/>
</dbReference>